<reference evidence="1" key="1">
    <citation type="submission" date="2020-10" db="EMBL/GenBank/DDBJ databases">
        <authorList>
            <person name="Gilroy R."/>
        </authorList>
    </citation>
    <scope>NUCLEOTIDE SEQUENCE</scope>
    <source>
        <strain evidence="1">517</strain>
    </source>
</reference>
<sequence length="1456" mass="159513">GEYELLTDDDISVLGGISLNLVGMFTYGEGEAEAQGRSISVTLASDTWEFSRILDITDNVIEFNPYTLTSLAESFQVEFFVRRAQGDTFETLTFYPEYYADTEEKLRSVILFNKSDWSSNETSSVSFVNTFKTSDANRITTDAIYSLDAQQIGIDEISFGFGAGFAVSGQVELVIDPLNPVIPDTALARGKVLTSTGEIVHLDEVNVVWESSVYDIPIAGGTRAVSATVSKAGEIAEIVVQVTYLNRSTQGIYTTERGFTAAATPVDNYFTLMLASVSGTGEVRNHYMLIDPINSTLYVPEGANAYYTVSGADPARSSYKLPSTLRLTFANDYPAGSTAALAAEKLGKELYLSEVKWLLSRDITLTNTSGPITAKVVSFRVSYEYEGVTYTSGVYDYFDDSSVLGSQLDLQLSTTDRRVEYTSISAVPEGSDIDYQQAFDEYYIDPYDIKFPDSISIKFTGSSVEETYTGIVWEYDEDYLARTDVISGAIGDELMFVTASMQVYGTRLDIQFSIKARNIDITVPLPGGGTTTQPLSGGTLYVRKGVPIEEQLPTKLYYRFDYADNTTQIAAVPLSFAAANLPNIDNVEAGMTYTNIRGTLGTVDEDNVTFTIIVIDPKLYAVNEETSGGNVTGYSNGGFYYDYIPIGVNRAGQYVAGPETSTLPDKVVVTDEGAYLDIVSVEYDVENLVAIFNCTYTFLSFSDSQNLSGDAEGNGPNSDKMSISFTVPIRTYDYTTIEARSAEFKSATVRFPLGQTITSSDMPLTVTGIAPLWSMQNVNRNRAGEYEVSCSFKNAYGEIITGSMTVIVEKQQLTADDITWTTVNGVNFLNRVYTGEALDITEYFTIKDFLREDGSYGPVQNFSVQYSIDGGISWQDEQPVAVRLEGSPEYRVRILIREEDDYNVTGYYTYYLVINKCEIYAEDIYFHTGDDVPIQESDYEYATSGGTATVKVKQAVYTYNGAEQYPMIGGVPKGATYELIYAEYDPESTNPAYNPVLRPINVGDYLMRMTFVEDQRNYTMNAGMEFTIVVRIAKPDINYTLQTTMDYNGEYRDAVVLAGGVPFEDPGVTFEFTYTPDGSQQLPQGSKIRDAGNYIVKVKIDGGQNYPDGVLNDVSVTIVPREIKISVNRVESEYLEELKPFDSAITVVSANNPEEAGLVGTDTPAIFGAFDIAWTGGTLTYKHMVGSYELDFATKPSHKNYVITTEKGSYEIVARTTGAVVISDKNALDAAVAQLRDGDTVRWYLTAGNYGSLTISKNASVAIVGSYDLTSDEERIAVIFDSVTIAAGDVTLDIISFTPKASSSSVYVGAKAGAVTVSRSEFVNSGATVLIDSVGVRAQTGYSGTVEIKESYFYSYSTAVYLESGAVNISDSGFYFNNMGVNVASGDITLSDNSFVNTKGPAVYIGASDSEVSIFDNVFKRNNVAIKTNTPLRNDIRVQNEFAENAVTFEGWSDEE</sequence>
<accession>A0A940DIE2</accession>
<comment type="caution">
    <text evidence="1">The sequence shown here is derived from an EMBL/GenBank/DDBJ whole genome shotgun (WGS) entry which is preliminary data.</text>
</comment>
<dbReference type="Proteomes" id="UP000727857">
    <property type="component" value="Unassembled WGS sequence"/>
</dbReference>
<evidence type="ECO:0000313" key="1">
    <source>
        <dbReference type="EMBL" id="MBO8424747.1"/>
    </source>
</evidence>
<dbReference type="EMBL" id="JADINF010000175">
    <property type="protein sequence ID" value="MBO8424747.1"/>
    <property type="molecule type" value="Genomic_DNA"/>
</dbReference>
<evidence type="ECO:0008006" key="3">
    <source>
        <dbReference type="Google" id="ProtNLM"/>
    </source>
</evidence>
<feature type="non-terminal residue" evidence="1">
    <location>
        <position position="1"/>
    </location>
</feature>
<protein>
    <recommendedName>
        <fullName evidence="3">Right handed beta helix domain-containing protein</fullName>
    </recommendedName>
</protein>
<gene>
    <name evidence="1" type="ORF">IAB16_06980</name>
</gene>
<organism evidence="1 2">
    <name type="scientific">Candidatus Stercoripulliclostridium pullicola</name>
    <dbReference type="NCBI Taxonomy" id="2840953"/>
    <lineage>
        <taxon>Bacteria</taxon>
        <taxon>Bacillati</taxon>
        <taxon>Bacillota</taxon>
        <taxon>Clostridia</taxon>
        <taxon>Eubacteriales</taxon>
        <taxon>Candidatus Stercoripulliclostridium</taxon>
    </lineage>
</organism>
<reference evidence="1" key="2">
    <citation type="journal article" date="2021" name="PeerJ">
        <title>Extensive microbial diversity within the chicken gut microbiome revealed by metagenomics and culture.</title>
        <authorList>
            <person name="Gilroy R."/>
            <person name="Ravi A."/>
            <person name="Getino M."/>
            <person name="Pursley I."/>
            <person name="Horton D.L."/>
            <person name="Alikhan N.F."/>
            <person name="Baker D."/>
            <person name="Gharbi K."/>
            <person name="Hall N."/>
            <person name="Watson M."/>
            <person name="Adriaenssens E.M."/>
            <person name="Foster-Nyarko E."/>
            <person name="Jarju S."/>
            <person name="Secka A."/>
            <person name="Antonio M."/>
            <person name="Oren A."/>
            <person name="Chaudhuri R.R."/>
            <person name="La Ragione R."/>
            <person name="Hildebrand F."/>
            <person name="Pallen M.J."/>
        </authorList>
    </citation>
    <scope>NUCLEOTIDE SEQUENCE</scope>
    <source>
        <strain evidence="1">517</strain>
    </source>
</reference>
<evidence type="ECO:0000313" key="2">
    <source>
        <dbReference type="Proteomes" id="UP000727857"/>
    </source>
</evidence>
<name>A0A940DIE2_9FIRM</name>
<dbReference type="SUPFAM" id="SSF51126">
    <property type="entry name" value="Pectin lyase-like"/>
    <property type="match status" value="1"/>
</dbReference>
<dbReference type="InterPro" id="IPR011050">
    <property type="entry name" value="Pectin_lyase_fold/virulence"/>
</dbReference>
<proteinExistence type="predicted"/>